<dbReference type="EMBL" id="CVRI01000066">
    <property type="protein sequence ID" value="CRL05865.1"/>
    <property type="molecule type" value="Genomic_DNA"/>
</dbReference>
<dbReference type="Proteomes" id="UP000183832">
    <property type="component" value="Unassembled WGS sequence"/>
</dbReference>
<protein>
    <submittedName>
        <fullName evidence="3">CLUMA_CG019013, isoform A</fullName>
    </submittedName>
</protein>
<feature type="compositionally biased region" description="Polar residues" evidence="1">
    <location>
        <begin position="123"/>
        <end position="142"/>
    </location>
</feature>
<dbReference type="Gene3D" id="3.30.710.10">
    <property type="entry name" value="Potassium Channel Kv1.1, Chain A"/>
    <property type="match status" value="1"/>
</dbReference>
<organism evidence="3 4">
    <name type="scientific">Clunio marinus</name>
    <dbReference type="NCBI Taxonomy" id="568069"/>
    <lineage>
        <taxon>Eukaryota</taxon>
        <taxon>Metazoa</taxon>
        <taxon>Ecdysozoa</taxon>
        <taxon>Arthropoda</taxon>
        <taxon>Hexapoda</taxon>
        <taxon>Insecta</taxon>
        <taxon>Pterygota</taxon>
        <taxon>Neoptera</taxon>
        <taxon>Endopterygota</taxon>
        <taxon>Diptera</taxon>
        <taxon>Nematocera</taxon>
        <taxon>Chironomoidea</taxon>
        <taxon>Chironomidae</taxon>
        <taxon>Clunio</taxon>
    </lineage>
</organism>
<name>A0A1J1J4R0_9DIPT</name>
<reference evidence="3 4" key="1">
    <citation type="submission" date="2015-04" db="EMBL/GenBank/DDBJ databases">
        <authorList>
            <person name="Syromyatnikov M.Y."/>
            <person name="Popov V.N."/>
        </authorList>
    </citation>
    <scope>NUCLEOTIDE SEQUENCE [LARGE SCALE GENOMIC DNA]</scope>
</reference>
<evidence type="ECO:0000256" key="1">
    <source>
        <dbReference type="SAM" id="MobiDB-lite"/>
    </source>
</evidence>
<keyword evidence="4" id="KW-1185">Reference proteome</keyword>
<proteinExistence type="predicted"/>
<accession>A0A1J1J4R0</accession>
<gene>
    <name evidence="3" type="primary">BTB domain containing protein</name>
    <name evidence="3" type="ORF">CLUMA_CG019013</name>
</gene>
<evidence type="ECO:0000313" key="4">
    <source>
        <dbReference type="Proteomes" id="UP000183832"/>
    </source>
</evidence>
<dbReference type="InterPro" id="IPR000210">
    <property type="entry name" value="BTB/POZ_dom"/>
</dbReference>
<feature type="region of interest" description="Disordered" evidence="1">
    <location>
        <begin position="342"/>
        <end position="363"/>
    </location>
</feature>
<feature type="region of interest" description="Disordered" evidence="1">
    <location>
        <begin position="121"/>
        <end position="142"/>
    </location>
</feature>
<dbReference type="AlphaFoldDB" id="A0A1J1J4R0"/>
<dbReference type="PROSITE" id="PS50097">
    <property type="entry name" value="BTB"/>
    <property type="match status" value="1"/>
</dbReference>
<feature type="domain" description="BTB" evidence="2">
    <location>
        <begin position="26"/>
        <end position="88"/>
    </location>
</feature>
<dbReference type="CDD" id="cd18186">
    <property type="entry name" value="BTB_POZ_ZBTB_KLHL-like"/>
    <property type="match status" value="1"/>
</dbReference>
<evidence type="ECO:0000259" key="2">
    <source>
        <dbReference type="PROSITE" id="PS50097"/>
    </source>
</evidence>
<evidence type="ECO:0000313" key="3">
    <source>
        <dbReference type="EMBL" id="CRL05865.1"/>
    </source>
</evidence>
<sequence length="363" mass="41660">MSTSRYQMERSHLFHMLHSYITNKPYDCNLTVENETFSIMAHTAILCAYSPVLKTMLEDNQTVIINTQYDIIEALLDLIYYGSSIFSDNLYDEVLKLAKELQIPLGNINSFAAQRFLEENSRTTEPQGHNLQNVNENSTENDSSCSFDKLTFELQNNPTNSNRDLSELFNNPTFEGNEAEEETSMTQNLNRLLERYAANFPNIEEIPSISFLNDSRTTDQFESLTNISAAETGNIEEEVISTALPENSENIRNDDTKEMGNLERAIVSTTDSTEWQNTDKENIKKKKVTGIGKKIQLRSLKIYSSSSSQTSSRVLRCITSRCTHCSKEFKKIEKHEIRCRKNPKRKIKSPTRAYNMRRSHILP</sequence>
<dbReference type="InterPro" id="IPR011333">
    <property type="entry name" value="SKP1/BTB/POZ_sf"/>
</dbReference>
<dbReference type="SUPFAM" id="SSF54695">
    <property type="entry name" value="POZ domain"/>
    <property type="match status" value="1"/>
</dbReference>
<dbReference type="SMART" id="SM00225">
    <property type="entry name" value="BTB"/>
    <property type="match status" value="1"/>
</dbReference>
<dbReference type="Pfam" id="PF00651">
    <property type="entry name" value="BTB"/>
    <property type="match status" value="1"/>
</dbReference>